<dbReference type="GO" id="GO:0009432">
    <property type="term" value="P:SOS response"/>
    <property type="evidence" value="ECO:0007669"/>
    <property type="project" value="TreeGrafter"/>
</dbReference>
<evidence type="ECO:0000313" key="4">
    <source>
        <dbReference type="Proteomes" id="UP000789845"/>
    </source>
</evidence>
<reference evidence="3" key="1">
    <citation type="submission" date="2021-10" db="EMBL/GenBank/DDBJ databases">
        <authorList>
            <person name="Criscuolo A."/>
        </authorList>
    </citation>
    <scope>NUCLEOTIDE SEQUENCE</scope>
    <source>
        <strain evidence="3">CIP111885</strain>
    </source>
</reference>
<dbReference type="GO" id="GO:0005737">
    <property type="term" value="C:cytoplasm"/>
    <property type="evidence" value="ECO:0007669"/>
    <property type="project" value="TreeGrafter"/>
</dbReference>
<dbReference type="EC" id="6.3.2.3" evidence="3"/>
<protein>
    <submittedName>
        <fullName evidence="3">Glutathione synthetase</fullName>
        <ecNumber evidence="3">6.3.2.3</ecNumber>
    </submittedName>
</protein>
<dbReference type="PROSITE" id="PS50975">
    <property type="entry name" value="ATP_GRASP"/>
    <property type="match status" value="1"/>
</dbReference>
<comment type="caution">
    <text evidence="3">The sequence shown here is derived from an EMBL/GenBank/DDBJ whole genome shotgun (WGS) entry which is preliminary data.</text>
</comment>
<dbReference type="InterPro" id="IPR011761">
    <property type="entry name" value="ATP-grasp"/>
</dbReference>
<gene>
    <name evidence="3" type="primary">gshB</name>
    <name evidence="3" type="ORF">NEOCIP111885_02513</name>
</gene>
<feature type="domain" description="ATP-grasp" evidence="2">
    <location>
        <begin position="106"/>
        <end position="284"/>
    </location>
</feature>
<dbReference type="GO" id="GO:0005524">
    <property type="term" value="F:ATP binding"/>
    <property type="evidence" value="ECO:0007669"/>
    <property type="project" value="UniProtKB-UniRule"/>
</dbReference>
<dbReference type="InterPro" id="IPR013651">
    <property type="entry name" value="ATP-grasp_RimK-type"/>
</dbReference>
<dbReference type="PANTHER" id="PTHR21621">
    <property type="entry name" value="RIBOSOMAL PROTEIN S6 MODIFICATION PROTEIN"/>
    <property type="match status" value="1"/>
</dbReference>
<keyword evidence="1" id="KW-0547">Nucleotide-binding</keyword>
<sequence>MSEQLSGWLIYKKKDAEKNHGFIKMLVDEAANLHISLQLVLEEDLLYGIKNSQFTLSHSIYDVKKINFAIVRTINPLLTKQLEYQGIRCFNNSAISEMCNDKALTYQYAAKIGLPLLDTYFISYETFQPELVILDFPLVLKQVDGRGGNEVYLIDTLEGILNKLKDYPHKRFVLQVFAENPGKDVRVFVIGSKIIGAVLRESSTSFKANYTLGGNVSAYQLNEAENLLVSKITSSIKADFVGIDFLLNSKNEFIFNEIEDVVGCRSLYSTSNVNAAALYMKYIKKTINRE</sequence>
<name>A0A9C7GA37_9BACI</name>
<dbReference type="Gene3D" id="3.30.470.20">
    <property type="entry name" value="ATP-grasp fold, B domain"/>
    <property type="match status" value="1"/>
</dbReference>
<evidence type="ECO:0000259" key="2">
    <source>
        <dbReference type="PROSITE" id="PS50975"/>
    </source>
</evidence>
<dbReference type="Pfam" id="PF08443">
    <property type="entry name" value="RimK"/>
    <property type="match status" value="1"/>
</dbReference>
<dbReference type="PANTHER" id="PTHR21621:SF0">
    <property type="entry name" value="BETA-CITRYLGLUTAMATE SYNTHASE B-RELATED"/>
    <property type="match status" value="1"/>
</dbReference>
<dbReference type="GO" id="GO:0018169">
    <property type="term" value="F:ribosomal S6-glutamic acid ligase activity"/>
    <property type="evidence" value="ECO:0007669"/>
    <property type="project" value="TreeGrafter"/>
</dbReference>
<dbReference type="RefSeq" id="WP_230497040.1">
    <property type="nucleotide sequence ID" value="NZ_CAKJTG010000013.1"/>
</dbReference>
<keyword evidence="3" id="KW-0436">Ligase</keyword>
<dbReference type="GO" id="GO:0004363">
    <property type="term" value="F:glutathione synthase activity"/>
    <property type="evidence" value="ECO:0007669"/>
    <property type="project" value="UniProtKB-EC"/>
</dbReference>
<proteinExistence type="predicted"/>
<dbReference type="Proteomes" id="UP000789845">
    <property type="component" value="Unassembled WGS sequence"/>
</dbReference>
<evidence type="ECO:0000256" key="1">
    <source>
        <dbReference type="PROSITE-ProRule" id="PRU00409"/>
    </source>
</evidence>
<dbReference type="EMBL" id="CAKJTG010000013">
    <property type="protein sequence ID" value="CAG9608796.1"/>
    <property type="molecule type" value="Genomic_DNA"/>
</dbReference>
<dbReference type="AlphaFoldDB" id="A0A9C7GA37"/>
<dbReference type="GO" id="GO:0046872">
    <property type="term" value="F:metal ion binding"/>
    <property type="evidence" value="ECO:0007669"/>
    <property type="project" value="InterPro"/>
</dbReference>
<organism evidence="3 4">
    <name type="scientific">Pseudoneobacillus rhizosphaerae</name>
    <dbReference type="NCBI Taxonomy" id="2880968"/>
    <lineage>
        <taxon>Bacteria</taxon>
        <taxon>Bacillati</taxon>
        <taxon>Bacillota</taxon>
        <taxon>Bacilli</taxon>
        <taxon>Bacillales</taxon>
        <taxon>Bacillaceae</taxon>
        <taxon>Pseudoneobacillus</taxon>
    </lineage>
</organism>
<dbReference type="SUPFAM" id="SSF56059">
    <property type="entry name" value="Glutathione synthetase ATP-binding domain-like"/>
    <property type="match status" value="1"/>
</dbReference>
<accession>A0A9C7GA37</accession>
<evidence type="ECO:0000313" key="3">
    <source>
        <dbReference type="EMBL" id="CAG9608796.1"/>
    </source>
</evidence>
<keyword evidence="4" id="KW-1185">Reference proteome</keyword>
<keyword evidence="1" id="KW-0067">ATP-binding</keyword>
<dbReference type="Gene3D" id="3.40.50.20">
    <property type="match status" value="1"/>
</dbReference>